<dbReference type="PANTHER" id="PTHR39185:SF1">
    <property type="entry name" value="SWARMING MOTILITY PROTEIN SWRD"/>
    <property type="match status" value="1"/>
</dbReference>
<dbReference type="Proteomes" id="UP000426444">
    <property type="component" value="Chromosome"/>
</dbReference>
<dbReference type="EMBL" id="CP046457">
    <property type="protein sequence ID" value="QGT99173.1"/>
    <property type="molecule type" value="Genomic_DNA"/>
</dbReference>
<gene>
    <name evidence="1" type="ORF">SYNTR_0580</name>
</gene>
<proteinExistence type="predicted"/>
<dbReference type="AlphaFoldDB" id="A0A6I6D872"/>
<accession>A0A6I6D872</accession>
<evidence type="ECO:0000313" key="1">
    <source>
        <dbReference type="EMBL" id="QGT99173.1"/>
    </source>
</evidence>
<keyword evidence="1" id="KW-0966">Cell projection</keyword>
<dbReference type="InterPro" id="IPR009384">
    <property type="entry name" value="SwrD-like"/>
</dbReference>
<dbReference type="Pfam" id="PF06289">
    <property type="entry name" value="FlbD"/>
    <property type="match status" value="1"/>
</dbReference>
<dbReference type="KEGG" id="salq:SYNTR_0580"/>
<name>A0A6I6D872_9FIRM</name>
<keyword evidence="1" id="KW-0282">Flagellum</keyword>
<sequence length="64" mass="7456">MIYLTRLNGQKVMVNIDLVEFIEETPDTVITLTTGKKFVVKESAKRITERIIKFRKSTNTVLKR</sequence>
<keyword evidence="2" id="KW-1185">Reference proteome</keyword>
<dbReference type="RefSeq" id="WP_156203095.1">
    <property type="nucleotide sequence ID" value="NZ_CP046457.1"/>
</dbReference>
<evidence type="ECO:0000313" key="2">
    <source>
        <dbReference type="Proteomes" id="UP000426444"/>
    </source>
</evidence>
<dbReference type="OrthoDB" id="9799862at2"/>
<reference evidence="2" key="1">
    <citation type="journal article" date="2019" name="Microbiology">
        <title>Complete Genome Sequence of an Uncultured Bacterium of the Candidate Phylum Bipolaricaulota.</title>
        <authorList>
            <person name="Kadnikov V.V."/>
            <person name="Mardanov A.V."/>
            <person name="Beletsky A.V."/>
            <person name="Frank Y.A."/>
            <person name="Karnachuk O.V."/>
            <person name="Ravin N.V."/>
        </authorList>
    </citation>
    <scope>NUCLEOTIDE SEQUENCE [LARGE SCALE GENOMIC DNA]</scope>
</reference>
<dbReference type="PANTHER" id="PTHR39185">
    <property type="entry name" value="SWARMING MOTILITY PROTEIN SWRD"/>
    <property type="match status" value="1"/>
</dbReference>
<keyword evidence="1" id="KW-0969">Cilium</keyword>
<protein>
    <submittedName>
        <fullName evidence="1">Flagellar protein FlbD</fullName>
    </submittedName>
</protein>
<organism evidence="1 2">
    <name type="scientific">Candidatus Syntrophocurvum alkaliphilum</name>
    <dbReference type="NCBI Taxonomy" id="2293317"/>
    <lineage>
        <taxon>Bacteria</taxon>
        <taxon>Bacillati</taxon>
        <taxon>Bacillota</taxon>
        <taxon>Clostridia</taxon>
        <taxon>Eubacteriales</taxon>
        <taxon>Syntrophomonadaceae</taxon>
        <taxon>Candidatus Syntrophocurvum</taxon>
    </lineage>
</organism>